<dbReference type="AlphaFoldDB" id="F7X202"/>
<gene>
    <name evidence="2" type="ordered locus">SM11_chr0889</name>
</gene>
<evidence type="ECO:0000313" key="2">
    <source>
        <dbReference type="EMBL" id="AEH78166.1"/>
    </source>
</evidence>
<organism evidence="2 3">
    <name type="scientific">Sinorhizobium meliloti (strain SM11)</name>
    <dbReference type="NCBI Taxonomy" id="707241"/>
    <lineage>
        <taxon>Bacteria</taxon>
        <taxon>Pseudomonadati</taxon>
        <taxon>Pseudomonadota</taxon>
        <taxon>Alphaproteobacteria</taxon>
        <taxon>Hyphomicrobiales</taxon>
        <taxon>Rhizobiaceae</taxon>
        <taxon>Sinorhizobium/Ensifer group</taxon>
        <taxon>Sinorhizobium</taxon>
    </lineage>
</organism>
<accession>F7X202</accession>
<feature type="compositionally biased region" description="Basic and acidic residues" evidence="1">
    <location>
        <begin position="132"/>
        <end position="150"/>
    </location>
</feature>
<protein>
    <recommendedName>
        <fullName evidence="4">Tail assembly chaperone</fullName>
    </recommendedName>
</protein>
<dbReference type="HOGENOM" id="CLU_1739304_0_0_5"/>
<dbReference type="KEGG" id="smx:SM11_chr0889"/>
<sequence>MGTLDKLMARRSVVVPVRIETTTGDVIAFEAELRDPPLGETMVLNLAQEKGDLSGQEYGLRLLASFLWIDGERVTWPKMQALDSSIVYALAMQTQPAMNRLIGIDSDEAGQPKSKKKGKAVTADDGGVRAGAEARHDGRAADAEHDVARA</sequence>
<evidence type="ECO:0000256" key="1">
    <source>
        <dbReference type="SAM" id="MobiDB-lite"/>
    </source>
</evidence>
<evidence type="ECO:0000313" key="3">
    <source>
        <dbReference type="Proteomes" id="UP000009045"/>
    </source>
</evidence>
<feature type="region of interest" description="Disordered" evidence="1">
    <location>
        <begin position="103"/>
        <end position="150"/>
    </location>
</feature>
<evidence type="ECO:0008006" key="4">
    <source>
        <dbReference type="Google" id="ProtNLM"/>
    </source>
</evidence>
<reference evidence="2 3" key="1">
    <citation type="journal article" date="2011" name="J. Biotechnol.">
        <title>The complete genome sequence of the dominant Sinorhizobium meliloti field isolate SM11 extends the S. meliloti pan-genome.</title>
        <authorList>
            <person name="Schneiker-Bekel S."/>
            <person name="Wibberg D."/>
            <person name="Bekel T."/>
            <person name="Blom J."/>
            <person name="Linke B."/>
            <person name="Neuweger H."/>
            <person name="Stiens M."/>
            <person name="Vorholter F.J."/>
            <person name="Weidner S."/>
            <person name="Goesmann A."/>
            <person name="Puhler A."/>
            <person name="Schluter A."/>
        </authorList>
    </citation>
    <scope>NUCLEOTIDE SEQUENCE [LARGE SCALE GENOMIC DNA]</scope>
    <source>
        <strain evidence="2 3">SM11</strain>
    </source>
</reference>
<name>F7X202_SINMM</name>
<dbReference type="PATRIC" id="fig|707241.3.peg.932"/>
<dbReference type="EMBL" id="CP001830">
    <property type="protein sequence ID" value="AEH78166.1"/>
    <property type="molecule type" value="Genomic_DNA"/>
</dbReference>
<proteinExistence type="predicted"/>
<dbReference type="Proteomes" id="UP000009045">
    <property type="component" value="Chromosome"/>
</dbReference>
<dbReference type="RefSeq" id="WP_014529174.1">
    <property type="nucleotide sequence ID" value="NC_017325.1"/>
</dbReference>